<sequence>MDRACSNNNTKRNIFTQDFDSRSQAHERKGLMQGNQIQDIKEGDILVNKDNSNDQVQQKAKLKRRNAVFTSKKTILRRKSYFEESLDFLQWTDRCVFKKHGAVDAKVLSPRSGQHNKLNKANKTALVLSVKRIPKELFDYHKNSLL</sequence>
<dbReference type="EMBL" id="PJQL01001145">
    <property type="protein sequence ID" value="RCH90289.1"/>
    <property type="molecule type" value="Genomic_DNA"/>
</dbReference>
<protein>
    <submittedName>
        <fullName evidence="1">Uncharacterized protein</fullName>
    </submittedName>
</protein>
<keyword evidence="2" id="KW-1185">Reference proteome</keyword>
<comment type="caution">
    <text evidence="1">The sequence shown here is derived from an EMBL/GenBank/DDBJ whole genome shotgun (WGS) entry which is preliminary data.</text>
</comment>
<evidence type="ECO:0000313" key="1">
    <source>
        <dbReference type="EMBL" id="RCH90289.1"/>
    </source>
</evidence>
<gene>
    <name evidence="1" type="ORF">CU097_002406</name>
</gene>
<proteinExistence type="predicted"/>
<dbReference type="AlphaFoldDB" id="A0A367JK91"/>
<name>A0A367JK91_RHIAZ</name>
<organism evidence="1 2">
    <name type="scientific">Rhizopus azygosporus</name>
    <name type="common">Rhizopus microsporus var. azygosporus</name>
    <dbReference type="NCBI Taxonomy" id="86630"/>
    <lineage>
        <taxon>Eukaryota</taxon>
        <taxon>Fungi</taxon>
        <taxon>Fungi incertae sedis</taxon>
        <taxon>Mucoromycota</taxon>
        <taxon>Mucoromycotina</taxon>
        <taxon>Mucoromycetes</taxon>
        <taxon>Mucorales</taxon>
        <taxon>Mucorineae</taxon>
        <taxon>Rhizopodaceae</taxon>
        <taxon>Rhizopus</taxon>
    </lineage>
</organism>
<evidence type="ECO:0000313" key="2">
    <source>
        <dbReference type="Proteomes" id="UP000252139"/>
    </source>
</evidence>
<dbReference type="Proteomes" id="UP000252139">
    <property type="component" value="Unassembled WGS sequence"/>
</dbReference>
<reference evidence="1 2" key="1">
    <citation type="journal article" date="2018" name="G3 (Bethesda)">
        <title>Phylogenetic and Phylogenomic Definition of Rhizopus Species.</title>
        <authorList>
            <person name="Gryganskyi A.P."/>
            <person name="Golan J."/>
            <person name="Dolatabadi S."/>
            <person name="Mondo S."/>
            <person name="Robb S."/>
            <person name="Idnurm A."/>
            <person name="Muszewska A."/>
            <person name="Steczkiewicz K."/>
            <person name="Masonjones S."/>
            <person name="Liao H.L."/>
            <person name="Gajdeczka M.T."/>
            <person name="Anike F."/>
            <person name="Vuek A."/>
            <person name="Anishchenko I.M."/>
            <person name="Voigt K."/>
            <person name="de Hoog G.S."/>
            <person name="Smith M.E."/>
            <person name="Heitman J."/>
            <person name="Vilgalys R."/>
            <person name="Stajich J.E."/>
        </authorList>
    </citation>
    <scope>NUCLEOTIDE SEQUENCE [LARGE SCALE GENOMIC DNA]</scope>
    <source>
        <strain evidence="1 2">CBS 357.93</strain>
    </source>
</reference>
<dbReference type="OrthoDB" id="10293698at2759"/>
<accession>A0A367JK91</accession>